<comment type="caution">
    <text evidence="3">The sequence shown here is derived from an EMBL/GenBank/DDBJ whole genome shotgun (WGS) entry which is preliminary data.</text>
</comment>
<protein>
    <submittedName>
        <fullName evidence="3">Uncharacterized protein</fullName>
    </submittedName>
</protein>
<keyword evidence="2" id="KW-0546">Nucleotide metabolism</keyword>
<dbReference type="Proteomes" id="UP000177159">
    <property type="component" value="Unassembled WGS sequence"/>
</dbReference>
<dbReference type="GO" id="GO:0006229">
    <property type="term" value="P:dUTP biosynthetic process"/>
    <property type="evidence" value="ECO:0007669"/>
    <property type="project" value="InterPro"/>
</dbReference>
<dbReference type="InterPro" id="IPR033704">
    <property type="entry name" value="dUTPase_trimeric"/>
</dbReference>
<dbReference type="Gene3D" id="2.70.40.10">
    <property type="match status" value="1"/>
</dbReference>
<organism evidence="3 4">
    <name type="scientific">Candidatus Roizmanbacteria bacterium RIFCSPHIGHO2_02_FULL_37_24</name>
    <dbReference type="NCBI Taxonomy" id="1802037"/>
    <lineage>
        <taxon>Bacteria</taxon>
        <taxon>Candidatus Roizmaniibacteriota</taxon>
    </lineage>
</organism>
<dbReference type="InterPro" id="IPR011962">
    <property type="entry name" value="dCTP_deaminase"/>
</dbReference>
<dbReference type="PANTHER" id="PTHR42680:SF3">
    <property type="entry name" value="DCTP DEAMINASE"/>
    <property type="match status" value="1"/>
</dbReference>
<evidence type="ECO:0000313" key="3">
    <source>
        <dbReference type="EMBL" id="OGK22939.1"/>
    </source>
</evidence>
<reference evidence="3 4" key="1">
    <citation type="journal article" date="2016" name="Nat. Commun.">
        <title>Thousands of microbial genomes shed light on interconnected biogeochemical processes in an aquifer system.</title>
        <authorList>
            <person name="Anantharaman K."/>
            <person name="Brown C.T."/>
            <person name="Hug L.A."/>
            <person name="Sharon I."/>
            <person name="Castelle C.J."/>
            <person name="Probst A.J."/>
            <person name="Thomas B.C."/>
            <person name="Singh A."/>
            <person name="Wilkins M.J."/>
            <person name="Karaoz U."/>
            <person name="Brodie E.L."/>
            <person name="Williams K.H."/>
            <person name="Hubbard S.S."/>
            <person name="Banfield J.F."/>
        </authorList>
    </citation>
    <scope>NUCLEOTIDE SEQUENCE [LARGE SCALE GENOMIC DNA]</scope>
</reference>
<dbReference type="EMBL" id="MFZM01000030">
    <property type="protein sequence ID" value="OGK22939.1"/>
    <property type="molecule type" value="Genomic_DNA"/>
</dbReference>
<evidence type="ECO:0000256" key="1">
    <source>
        <dbReference type="ARBA" id="ARBA00022801"/>
    </source>
</evidence>
<evidence type="ECO:0000256" key="2">
    <source>
        <dbReference type="ARBA" id="ARBA00023080"/>
    </source>
</evidence>
<name>A0A1F7GV70_9BACT</name>
<dbReference type="AlphaFoldDB" id="A0A1F7GV70"/>
<dbReference type="InterPro" id="IPR036157">
    <property type="entry name" value="dUTPase-like_sf"/>
</dbReference>
<keyword evidence="1" id="KW-0378">Hydrolase</keyword>
<dbReference type="SUPFAM" id="SSF51283">
    <property type="entry name" value="dUTPase-like"/>
    <property type="match status" value="1"/>
</dbReference>
<sequence length="180" mass="20214">MIIGPKKLLKLVKDERLVTGLDRRELENPEGAGFDLRLGAVHKISGGSAFLGIRDRETPTIETLYTYIKSKKQELRFNPQEFYLLQTLEEVNLPVDITAQIKPRTTTFRSGLIIRTGAVQPGYKGSLTFGAFNAGPIPVVMELGCRFAHIQFFWVDGGGESYRGQWQGGRVTTEKREKQV</sequence>
<gene>
    <name evidence="3" type="ORF">A3C24_03720</name>
</gene>
<dbReference type="PANTHER" id="PTHR42680">
    <property type="entry name" value="DCTP DEAMINASE"/>
    <property type="match status" value="1"/>
</dbReference>
<accession>A0A1F7GV70</accession>
<evidence type="ECO:0000313" key="4">
    <source>
        <dbReference type="Proteomes" id="UP000177159"/>
    </source>
</evidence>
<dbReference type="Pfam" id="PF22769">
    <property type="entry name" value="DCD"/>
    <property type="match status" value="1"/>
</dbReference>
<proteinExistence type="predicted"/>
<dbReference type="CDD" id="cd07557">
    <property type="entry name" value="trimeric_dUTPase"/>
    <property type="match status" value="1"/>
</dbReference>
<dbReference type="GO" id="GO:0008829">
    <property type="term" value="F:dCTP deaminase activity"/>
    <property type="evidence" value="ECO:0007669"/>
    <property type="project" value="InterPro"/>
</dbReference>